<dbReference type="PANTHER" id="PTHR31633">
    <property type="entry name" value="H/ACA RIBONUCLEOPROTEIN COMPLEX NON-CORE SUBUNIT NAF1"/>
    <property type="match status" value="1"/>
</dbReference>
<dbReference type="GO" id="GO:0005634">
    <property type="term" value="C:nucleus"/>
    <property type="evidence" value="ECO:0007669"/>
    <property type="project" value="UniProtKB-SubCell"/>
</dbReference>
<sequence length="709" mass="76087">MADQPFRIPGLGQAKPNEQLPAQSFAPELLANSFGGGAQFFAAASSAQVGEPQHQSKNEDQAQPSAVPETERVEESAEPTQAIETSAVVDTMDIDNKEEAAAAKEQRKTDDVGMSDNPTSPPSPGVTDALEAALAMQSDNNGVPGPADSAASNEQVETQTQGQVENVEAEEGEHPEWEVDSSPYESSSESDRSDSSSDDDSEDEGGYTLLGIEETARLLMAEDDGDGDDAGRSGKGAAAPLRTKNEIPEDVLPKPDITITPEMKIEPLGNVQFIVESTAVIKSQNPGEVQVLERGSVLCKADRTVVGALTDILGNVRSPVYVLRFATEEEAKETLEAGTQLFYAVDHAVYAFTQTLKQVKGTDASNLHDEEVGADEMEFSDDEKEADFKRQQKLKKRGGKAGRGGRDLPPHARNNNEPVQTTSGGNLNYDDEDGPYKPLSRPSTFAQGYSVPSLPPKPEFSQPRGGFSHGNRDSRRGGRGDFRGRGRGNHRGADRRFGLRGGNGDNGYSPTQDDRSSTVGESPHTPTSLNQNPHLPPPPFGVTPPIPPPAQTGQWSANYPPLPPTPGSFTHGQIPPLPTTPNFGAVSYPAWPQAQGQLQNQGQQYQYRQAASPHSVPPAWPGAAAPNPPAGAYSTPNHYLGAQYGQQHHGGTAGQQAHPLALPYQQHQQSYQQHHFQQTQQPYQQHQLQQNQQPSWGQQGSPGNTQGGQ</sequence>
<evidence type="ECO:0000256" key="5">
    <source>
        <dbReference type="ARBA" id="ARBA00022552"/>
    </source>
</evidence>
<evidence type="ECO:0000256" key="8">
    <source>
        <dbReference type="ARBA" id="ARBA00023242"/>
    </source>
</evidence>
<evidence type="ECO:0000313" key="11">
    <source>
        <dbReference type="EMBL" id="KAK0619966.1"/>
    </source>
</evidence>
<gene>
    <name evidence="11" type="ORF">B0T14DRAFT_566761</name>
</gene>
<feature type="compositionally biased region" description="Polar residues" evidence="10">
    <location>
        <begin position="413"/>
        <end position="426"/>
    </location>
</feature>
<comment type="subcellular location">
    <subcellularLocation>
        <location evidence="1">Nucleus</location>
    </subcellularLocation>
</comment>
<dbReference type="GO" id="GO:0001522">
    <property type="term" value="P:pseudouridine synthesis"/>
    <property type="evidence" value="ECO:0007669"/>
    <property type="project" value="InterPro"/>
</dbReference>
<feature type="compositionally biased region" description="Basic and acidic residues" evidence="10">
    <location>
        <begin position="470"/>
        <end position="484"/>
    </location>
</feature>
<dbReference type="GO" id="GO:0006364">
    <property type="term" value="P:rRNA processing"/>
    <property type="evidence" value="ECO:0007669"/>
    <property type="project" value="UniProtKB-KW"/>
</dbReference>
<dbReference type="PANTHER" id="PTHR31633:SF1">
    <property type="entry name" value="H_ACA RIBONUCLEOPROTEIN COMPLEX NON-CORE SUBUNIT NAF1"/>
    <property type="match status" value="1"/>
</dbReference>
<feature type="compositionally biased region" description="Low complexity" evidence="10">
    <location>
        <begin position="641"/>
        <end position="709"/>
    </location>
</feature>
<proteinExistence type="inferred from homology"/>
<feature type="region of interest" description="Disordered" evidence="10">
    <location>
        <begin position="222"/>
        <end position="244"/>
    </location>
</feature>
<evidence type="ECO:0000256" key="3">
    <source>
        <dbReference type="ARBA" id="ARBA00021438"/>
    </source>
</evidence>
<feature type="region of interest" description="Disordered" evidence="10">
    <location>
        <begin position="369"/>
        <end position="709"/>
    </location>
</feature>
<keyword evidence="6" id="KW-0597">Phosphoprotein</keyword>
<dbReference type="Gene3D" id="2.40.10.230">
    <property type="entry name" value="Probable tRNA pseudouridine synthase domain"/>
    <property type="match status" value="1"/>
</dbReference>
<keyword evidence="8" id="KW-0539">Nucleus</keyword>
<name>A0AA39WR26_9PEZI</name>
<keyword evidence="4" id="KW-0690">Ribosome biogenesis</keyword>
<evidence type="ECO:0000256" key="6">
    <source>
        <dbReference type="ARBA" id="ARBA00022553"/>
    </source>
</evidence>
<dbReference type="InterPro" id="IPR040309">
    <property type="entry name" value="Naf1"/>
</dbReference>
<feature type="compositionally biased region" description="Basic residues" evidence="10">
    <location>
        <begin position="391"/>
        <end position="400"/>
    </location>
</feature>
<feature type="region of interest" description="Disordered" evidence="10">
    <location>
        <begin position="1"/>
        <end position="24"/>
    </location>
</feature>
<protein>
    <recommendedName>
        <fullName evidence="3">H/ACA ribonucleoprotein complex non-core subunit NAF1</fullName>
    </recommendedName>
    <alternativeName>
        <fullName evidence="9">Nuclear assembly factor 1</fullName>
    </alternativeName>
</protein>
<evidence type="ECO:0000256" key="10">
    <source>
        <dbReference type="SAM" id="MobiDB-lite"/>
    </source>
</evidence>
<reference evidence="11" key="1">
    <citation type="submission" date="2023-06" db="EMBL/GenBank/DDBJ databases">
        <title>Genome-scale phylogeny and comparative genomics of the fungal order Sordariales.</title>
        <authorList>
            <consortium name="Lawrence Berkeley National Laboratory"/>
            <person name="Hensen N."/>
            <person name="Bonometti L."/>
            <person name="Westerberg I."/>
            <person name="Brannstrom I.O."/>
            <person name="Guillou S."/>
            <person name="Cros-Aarteil S."/>
            <person name="Calhoun S."/>
            <person name="Haridas S."/>
            <person name="Kuo A."/>
            <person name="Mondo S."/>
            <person name="Pangilinan J."/>
            <person name="Riley R."/>
            <person name="Labutti K."/>
            <person name="Andreopoulos B."/>
            <person name="Lipzen A."/>
            <person name="Chen C."/>
            <person name="Yanf M."/>
            <person name="Daum C."/>
            <person name="Ng V."/>
            <person name="Clum A."/>
            <person name="Steindorff A."/>
            <person name="Ohm R."/>
            <person name="Martin F."/>
            <person name="Silar P."/>
            <person name="Natvig D."/>
            <person name="Lalanne C."/>
            <person name="Gautier V."/>
            <person name="Ament-Velasquez S.L."/>
            <person name="Kruys A."/>
            <person name="Hutchinson M.I."/>
            <person name="Powell A.J."/>
            <person name="Barry K."/>
            <person name="Miller A.N."/>
            <person name="Grigoriev I.V."/>
            <person name="Debuchy R."/>
            <person name="Gladieux P."/>
            <person name="Thoren M.H."/>
            <person name="Johannesson H."/>
        </authorList>
    </citation>
    <scope>NUCLEOTIDE SEQUENCE</scope>
    <source>
        <strain evidence="11">CBS 606.72</strain>
    </source>
</reference>
<dbReference type="InterPro" id="IPR007504">
    <property type="entry name" value="H/ACA_rnp_Gar1/Naf1"/>
</dbReference>
<evidence type="ECO:0000256" key="7">
    <source>
        <dbReference type="ARBA" id="ARBA00022884"/>
    </source>
</evidence>
<feature type="compositionally biased region" description="Acidic residues" evidence="10">
    <location>
        <begin position="372"/>
        <end position="385"/>
    </location>
</feature>
<dbReference type="InterPro" id="IPR038664">
    <property type="entry name" value="Gar1/Naf1_Cbf5-bd_sf"/>
</dbReference>
<evidence type="ECO:0000256" key="2">
    <source>
        <dbReference type="ARBA" id="ARBA00009801"/>
    </source>
</evidence>
<comment type="similarity">
    <text evidence="2">Belongs to the NAF1 family.</text>
</comment>
<keyword evidence="5" id="KW-0698">rRNA processing</keyword>
<feature type="compositionally biased region" description="Pro residues" evidence="10">
    <location>
        <begin position="534"/>
        <end position="550"/>
    </location>
</feature>
<accession>A0AA39WR26</accession>
<feature type="compositionally biased region" description="Low complexity" evidence="10">
    <location>
        <begin position="593"/>
        <end position="611"/>
    </location>
</feature>
<dbReference type="GO" id="GO:0000493">
    <property type="term" value="P:box H/ACA snoRNP assembly"/>
    <property type="evidence" value="ECO:0007669"/>
    <property type="project" value="InterPro"/>
</dbReference>
<organism evidence="11 12">
    <name type="scientific">Immersiella caudata</name>
    <dbReference type="NCBI Taxonomy" id="314043"/>
    <lineage>
        <taxon>Eukaryota</taxon>
        <taxon>Fungi</taxon>
        <taxon>Dikarya</taxon>
        <taxon>Ascomycota</taxon>
        <taxon>Pezizomycotina</taxon>
        <taxon>Sordariomycetes</taxon>
        <taxon>Sordariomycetidae</taxon>
        <taxon>Sordariales</taxon>
        <taxon>Lasiosphaeriaceae</taxon>
        <taxon>Immersiella</taxon>
    </lineage>
</organism>
<feature type="compositionally biased region" description="Low complexity" evidence="10">
    <location>
        <begin position="153"/>
        <end position="166"/>
    </location>
</feature>
<dbReference type="FunFam" id="2.40.10.230:FF:000002">
    <property type="entry name" value="H/ACA ribonucleoprotein complex non-core subunit NAF1"/>
    <property type="match status" value="1"/>
</dbReference>
<dbReference type="AlphaFoldDB" id="A0AA39WR26"/>
<evidence type="ECO:0000256" key="9">
    <source>
        <dbReference type="ARBA" id="ARBA00076743"/>
    </source>
</evidence>
<evidence type="ECO:0000313" key="12">
    <source>
        <dbReference type="Proteomes" id="UP001175000"/>
    </source>
</evidence>
<dbReference type="GO" id="GO:0005732">
    <property type="term" value="C:sno(s)RNA-containing ribonucleoprotein complex"/>
    <property type="evidence" value="ECO:0007669"/>
    <property type="project" value="InterPro"/>
</dbReference>
<keyword evidence="12" id="KW-1185">Reference proteome</keyword>
<comment type="caution">
    <text evidence="11">The sequence shown here is derived from an EMBL/GenBank/DDBJ whole genome shotgun (WGS) entry which is preliminary data.</text>
</comment>
<feature type="compositionally biased region" description="Basic and acidic residues" evidence="10">
    <location>
        <begin position="94"/>
        <end position="111"/>
    </location>
</feature>
<dbReference type="GO" id="GO:0003723">
    <property type="term" value="F:RNA binding"/>
    <property type="evidence" value="ECO:0007669"/>
    <property type="project" value="UniProtKB-KW"/>
</dbReference>
<dbReference type="EMBL" id="JAULSU010000004">
    <property type="protein sequence ID" value="KAK0619966.1"/>
    <property type="molecule type" value="Genomic_DNA"/>
</dbReference>
<feature type="compositionally biased region" description="Acidic residues" evidence="10">
    <location>
        <begin position="196"/>
        <end position="205"/>
    </location>
</feature>
<evidence type="ECO:0000256" key="1">
    <source>
        <dbReference type="ARBA" id="ARBA00004123"/>
    </source>
</evidence>
<evidence type="ECO:0000256" key="4">
    <source>
        <dbReference type="ARBA" id="ARBA00022517"/>
    </source>
</evidence>
<feature type="compositionally biased region" description="Polar residues" evidence="10">
    <location>
        <begin position="506"/>
        <end position="532"/>
    </location>
</feature>
<dbReference type="InterPro" id="IPR009000">
    <property type="entry name" value="Transl_B-barrel_sf"/>
</dbReference>
<dbReference type="Pfam" id="PF04410">
    <property type="entry name" value="Gar1"/>
    <property type="match status" value="1"/>
</dbReference>
<feature type="region of interest" description="Disordered" evidence="10">
    <location>
        <begin position="45"/>
        <end position="206"/>
    </location>
</feature>
<dbReference type="Proteomes" id="UP001175000">
    <property type="component" value="Unassembled WGS sequence"/>
</dbReference>
<dbReference type="SUPFAM" id="SSF50447">
    <property type="entry name" value="Translation proteins"/>
    <property type="match status" value="1"/>
</dbReference>
<keyword evidence="7" id="KW-0694">RNA-binding</keyword>